<feature type="transmembrane region" description="Helical" evidence="11">
    <location>
        <begin position="177"/>
        <end position="200"/>
    </location>
</feature>
<keyword evidence="5 10" id="KW-0132">Cell division</keyword>
<dbReference type="PANTHER" id="PTHR47755">
    <property type="entry name" value="CELL DIVISION PROTEIN FTSX"/>
    <property type="match status" value="1"/>
</dbReference>
<dbReference type="AlphaFoldDB" id="F2IK29"/>
<name>F2IK29_FLUTR</name>
<evidence type="ECO:0000259" key="13">
    <source>
        <dbReference type="Pfam" id="PF18075"/>
    </source>
</evidence>
<organism evidence="14 15">
    <name type="scientific">Fluviicola taffensis (strain DSM 16823 / NCIMB 13979 / RW262)</name>
    <dbReference type="NCBI Taxonomy" id="755732"/>
    <lineage>
        <taxon>Bacteria</taxon>
        <taxon>Pseudomonadati</taxon>
        <taxon>Bacteroidota</taxon>
        <taxon>Flavobacteriia</taxon>
        <taxon>Flavobacteriales</taxon>
        <taxon>Crocinitomicaceae</taxon>
        <taxon>Fluviicola</taxon>
    </lineage>
</organism>
<evidence type="ECO:0000256" key="4">
    <source>
        <dbReference type="ARBA" id="ARBA00022475"/>
    </source>
</evidence>
<comment type="subcellular location">
    <subcellularLocation>
        <location evidence="10">Cell inner membrane</location>
    </subcellularLocation>
    <subcellularLocation>
        <location evidence="1">Cell membrane</location>
        <topology evidence="1">Multi-pass membrane protein</topology>
    </subcellularLocation>
</comment>
<dbReference type="Proteomes" id="UP000007463">
    <property type="component" value="Chromosome"/>
</dbReference>
<dbReference type="STRING" id="755732.Fluta_0927"/>
<keyword evidence="6 11" id="KW-0812">Transmembrane</keyword>
<dbReference type="InterPro" id="IPR003838">
    <property type="entry name" value="ABC3_permease_C"/>
</dbReference>
<dbReference type="PIRSF" id="PIRSF003097">
    <property type="entry name" value="FtsX"/>
    <property type="match status" value="1"/>
</dbReference>
<dbReference type="eggNOG" id="COG2177">
    <property type="taxonomic scope" value="Bacteria"/>
</dbReference>
<comment type="function">
    <text evidence="10">Required for cell division and gliding motility.</text>
</comment>
<evidence type="ECO:0000256" key="11">
    <source>
        <dbReference type="SAM" id="Phobius"/>
    </source>
</evidence>
<comment type="similarity">
    <text evidence="2 10">Belongs to the ABC-4 integral membrane protein family. FtsX subfamily.</text>
</comment>
<gene>
    <name evidence="14" type="ordered locus">Fluta_0927</name>
</gene>
<keyword evidence="4 10" id="KW-1003">Cell membrane</keyword>
<dbReference type="InterPro" id="IPR004513">
    <property type="entry name" value="FtsX"/>
</dbReference>
<evidence type="ECO:0000256" key="2">
    <source>
        <dbReference type="ARBA" id="ARBA00007379"/>
    </source>
</evidence>
<evidence type="ECO:0000256" key="3">
    <source>
        <dbReference type="ARBA" id="ARBA00021907"/>
    </source>
</evidence>
<keyword evidence="8 10" id="KW-0472">Membrane</keyword>
<feature type="domain" description="ABC3 transporter permease C-terminal" evidence="12">
    <location>
        <begin position="183"/>
        <end position="295"/>
    </location>
</feature>
<evidence type="ECO:0000313" key="15">
    <source>
        <dbReference type="Proteomes" id="UP000007463"/>
    </source>
</evidence>
<evidence type="ECO:0000313" key="14">
    <source>
        <dbReference type="EMBL" id="AEA42928.1"/>
    </source>
</evidence>
<sequence precursor="true">MTKKCNFGLMSKRIEKTGKKGLRTSYISTVIGISLVLFMIGLVLAGVIGLDSLQKQARENLHGDLFFKSEYNAADIKQVEQELKSWDCFKEVVFVSPERAIEEFKGADQNSDEILAIFEGENPLPPTINFRPVSSYVTKKGMKEIETRLNTKFGDMLAEVNYDKAALEEVNLGFKQFAFLILLVASLLIVIAVAMINNTIRLSLYSKRFTIKTMQLVGARSGFIRKPFLKQAIFQGLVSGIIGMAFLMTVFFALNNILDVVEINLKLVDILLLFASLLIIGCVLTIVSTWFALNKYLRAKLDDLY</sequence>
<dbReference type="Pfam" id="PF18075">
    <property type="entry name" value="FtsX_ECD"/>
    <property type="match status" value="1"/>
</dbReference>
<evidence type="ECO:0000256" key="5">
    <source>
        <dbReference type="ARBA" id="ARBA00022618"/>
    </source>
</evidence>
<feature type="transmembrane region" description="Helical" evidence="11">
    <location>
        <begin position="232"/>
        <end position="258"/>
    </location>
</feature>
<feature type="transmembrane region" description="Helical" evidence="11">
    <location>
        <begin position="270"/>
        <end position="293"/>
    </location>
</feature>
<dbReference type="GO" id="GO:0051301">
    <property type="term" value="P:cell division"/>
    <property type="evidence" value="ECO:0007669"/>
    <property type="project" value="UniProtKB-KW"/>
</dbReference>
<dbReference type="GO" id="GO:0005886">
    <property type="term" value="C:plasma membrane"/>
    <property type="evidence" value="ECO:0007669"/>
    <property type="project" value="UniProtKB-SubCell"/>
</dbReference>
<protein>
    <recommendedName>
        <fullName evidence="3 10">Cell division protein FtsX</fullName>
    </recommendedName>
</protein>
<dbReference type="PANTHER" id="PTHR47755:SF1">
    <property type="entry name" value="CELL DIVISION PROTEIN FTSX"/>
    <property type="match status" value="1"/>
</dbReference>
<accession>F2IK29</accession>
<evidence type="ECO:0000256" key="9">
    <source>
        <dbReference type="ARBA" id="ARBA00023306"/>
    </source>
</evidence>
<dbReference type="InterPro" id="IPR040690">
    <property type="entry name" value="FtsX_ECD"/>
</dbReference>
<keyword evidence="10" id="KW-0997">Cell inner membrane</keyword>
<reference evidence="14 15" key="1">
    <citation type="journal article" date="2011" name="Stand. Genomic Sci.">
        <title>Complete genome sequence of the gliding freshwater bacterium Fluviicola taffensis type strain (RW262).</title>
        <authorList>
            <person name="Woyke T."/>
            <person name="Chertkov O."/>
            <person name="Lapidus A."/>
            <person name="Nolan M."/>
            <person name="Lucas S."/>
            <person name="Del Rio T.G."/>
            <person name="Tice H."/>
            <person name="Cheng J.F."/>
            <person name="Tapia R."/>
            <person name="Han C."/>
            <person name="Goodwin L."/>
            <person name="Pitluck S."/>
            <person name="Liolios K."/>
            <person name="Pagani I."/>
            <person name="Ivanova N."/>
            <person name="Huntemann M."/>
            <person name="Mavromatis K."/>
            <person name="Mikhailova N."/>
            <person name="Pati A."/>
            <person name="Chen A."/>
            <person name="Palaniappan K."/>
            <person name="Land M."/>
            <person name="Hauser L."/>
            <person name="Brambilla E.M."/>
            <person name="Rohde M."/>
            <person name="Mwirichia R."/>
            <person name="Sikorski J."/>
            <person name="Tindall B.J."/>
            <person name="Goker M."/>
            <person name="Bristow J."/>
            <person name="Eisen J.A."/>
            <person name="Markowitz V."/>
            <person name="Hugenholtz P."/>
            <person name="Klenk H.P."/>
            <person name="Kyrpides N.C."/>
        </authorList>
    </citation>
    <scope>NUCLEOTIDE SEQUENCE [LARGE SCALE GENOMIC DNA]</scope>
    <source>
        <strain evidence="15">DSM 16823 / RW262 / RW262</strain>
    </source>
</reference>
<dbReference type="Pfam" id="PF02687">
    <property type="entry name" value="FtsX"/>
    <property type="match status" value="1"/>
</dbReference>
<evidence type="ECO:0000256" key="6">
    <source>
        <dbReference type="ARBA" id="ARBA00022692"/>
    </source>
</evidence>
<proteinExistence type="inferred from homology"/>
<keyword evidence="15" id="KW-1185">Reference proteome</keyword>
<feature type="transmembrane region" description="Helical" evidence="11">
    <location>
        <begin position="21"/>
        <end position="48"/>
    </location>
</feature>
<keyword evidence="7 11" id="KW-1133">Transmembrane helix</keyword>
<evidence type="ECO:0000259" key="12">
    <source>
        <dbReference type="Pfam" id="PF02687"/>
    </source>
</evidence>
<evidence type="ECO:0000256" key="8">
    <source>
        <dbReference type="ARBA" id="ARBA00023136"/>
    </source>
</evidence>
<dbReference type="EMBL" id="CP002542">
    <property type="protein sequence ID" value="AEA42928.1"/>
    <property type="molecule type" value="Genomic_DNA"/>
</dbReference>
<evidence type="ECO:0000256" key="7">
    <source>
        <dbReference type="ARBA" id="ARBA00022989"/>
    </source>
</evidence>
<reference evidence="15" key="2">
    <citation type="submission" date="2011-02" db="EMBL/GenBank/DDBJ databases">
        <title>The complete genome of Fluviicola taffensis DSM 16823.</title>
        <authorList>
            <consortium name="US DOE Joint Genome Institute (JGI-PGF)"/>
            <person name="Lucas S."/>
            <person name="Copeland A."/>
            <person name="Lapidus A."/>
            <person name="Bruce D."/>
            <person name="Goodwin L."/>
            <person name="Pitluck S."/>
            <person name="Kyrpides N."/>
            <person name="Mavromatis K."/>
            <person name="Ivanova N."/>
            <person name="Mikhailova N."/>
            <person name="Pagani I."/>
            <person name="Chertkov O."/>
            <person name="Detter J.C."/>
            <person name="Han C."/>
            <person name="Tapia R."/>
            <person name="Land M."/>
            <person name="Hauser L."/>
            <person name="Markowitz V."/>
            <person name="Cheng J.-F."/>
            <person name="Hugenholtz P."/>
            <person name="Woyke T."/>
            <person name="Wu D."/>
            <person name="Tindall B."/>
            <person name="Pomrenke H.G."/>
            <person name="Brambilla E."/>
            <person name="Klenk H.-P."/>
            <person name="Eisen J.A."/>
        </authorList>
    </citation>
    <scope>NUCLEOTIDE SEQUENCE [LARGE SCALE GENOMIC DNA]</scope>
    <source>
        <strain evidence="15">DSM 16823 / RW262 / RW262</strain>
    </source>
</reference>
<dbReference type="Gene3D" id="3.30.70.3040">
    <property type="match status" value="1"/>
</dbReference>
<evidence type="ECO:0000256" key="10">
    <source>
        <dbReference type="PIRNR" id="PIRNR003097"/>
    </source>
</evidence>
<keyword evidence="9 10" id="KW-0131">Cell cycle</keyword>
<evidence type="ECO:0000256" key="1">
    <source>
        <dbReference type="ARBA" id="ARBA00004651"/>
    </source>
</evidence>
<dbReference type="HOGENOM" id="CLU_073546_3_0_10"/>
<feature type="domain" description="FtsX extracellular" evidence="13">
    <location>
        <begin position="65"/>
        <end position="145"/>
    </location>
</feature>
<dbReference type="KEGG" id="fte:Fluta_0927"/>